<sequence length="623" mass="69105">MGFLMERKLAAILAADVVAYSALMEADEAGTFDRLKAGRKELFEPEINKHHGRIFKLMGDGLLAEFGSVVDAVECAVTLQRGMAERNASVPEGKGIEVRIGINLGEVIVEGEDRYGEGANVAARLQQLAEPGGICVSGKVSKEVEKKLAFSFEPMGEQRMKNIAEPIACYRVNLQIAPPAQPDRPVSAAPNWPKRAAIAVLPFNNMSGDPEQEYFSDGITEDIITDLSKISGLHVVARNTAFIYKGKLINVQQAAQELGIRFVLEGSVRKAGSRVRVTGQLIDGKDGSHVWADRYDRELTDIFSIQDEITHAIVDQLKIKLLPEEKKALAATPTENVEAYTYYLRGRQFSHMCSKSYVLLARRMFSKAADLDPNYARAYAGIADCDSILQSWHHHADVSIDGILAMSAKALALDPNLAEAHASRGLALQFGGRHEEAIAEFEHALALDRNLYEANYFYARFFFEQGDFQKAAEFFERAVQIRSDDYRSPVLLTAVYRSLGRHVDEERSARLGLERAERELNLHPENSGPAQLGALALAHLGERDRAKDWAARTLAIDPDDLLGQYNIACVYSQLGDLDAAIDLLEKVLPHRSSEQILWFKNDSDLDPIRSHPRYQKLLESIGA</sequence>
<gene>
    <name evidence="3" type="ORF">BQ8482_111629</name>
</gene>
<dbReference type="PROSITE" id="PS50005">
    <property type="entry name" value="TPR"/>
    <property type="match status" value="2"/>
</dbReference>
<reference evidence="4" key="1">
    <citation type="submission" date="2016-12" db="EMBL/GenBank/DDBJ databases">
        <authorList>
            <person name="Brunel B."/>
        </authorList>
    </citation>
    <scope>NUCLEOTIDE SEQUENCE [LARGE SCALE GENOMIC DNA]</scope>
</reference>
<dbReference type="NCBIfam" id="NF047558">
    <property type="entry name" value="TPR_END_plus"/>
    <property type="match status" value="1"/>
</dbReference>
<dbReference type="AlphaFoldDB" id="A0A2P9AEZ3"/>
<dbReference type="Pfam" id="PF14559">
    <property type="entry name" value="TPR_19"/>
    <property type="match status" value="1"/>
</dbReference>
<dbReference type="InterPro" id="IPR029787">
    <property type="entry name" value="Nucleotide_cyclase"/>
</dbReference>
<dbReference type="InterPro" id="IPR019734">
    <property type="entry name" value="TPR_rpt"/>
</dbReference>
<dbReference type="Gene3D" id="1.25.40.10">
    <property type="entry name" value="Tetratricopeptide repeat domain"/>
    <property type="match status" value="2"/>
</dbReference>
<dbReference type="SMART" id="SM00028">
    <property type="entry name" value="TPR"/>
    <property type="match status" value="4"/>
</dbReference>
<dbReference type="InterPro" id="IPR001054">
    <property type="entry name" value="A/G_cyclase"/>
</dbReference>
<evidence type="ECO:0000313" key="3">
    <source>
        <dbReference type="EMBL" id="SJM29699.1"/>
    </source>
</evidence>
<feature type="repeat" description="TPR" evidence="1">
    <location>
        <begin position="452"/>
        <end position="485"/>
    </location>
</feature>
<evidence type="ECO:0000313" key="4">
    <source>
        <dbReference type="Proteomes" id="UP000245698"/>
    </source>
</evidence>
<evidence type="ECO:0000259" key="2">
    <source>
        <dbReference type="PROSITE" id="PS50125"/>
    </source>
</evidence>
<dbReference type="GO" id="GO:0006171">
    <property type="term" value="P:cAMP biosynthetic process"/>
    <property type="evidence" value="ECO:0007669"/>
    <property type="project" value="TreeGrafter"/>
</dbReference>
<dbReference type="InterPro" id="IPR011990">
    <property type="entry name" value="TPR-like_helical_dom_sf"/>
</dbReference>
<dbReference type="GO" id="GO:0035556">
    <property type="term" value="P:intracellular signal transduction"/>
    <property type="evidence" value="ECO:0007669"/>
    <property type="project" value="InterPro"/>
</dbReference>
<accession>A0A2P9AEZ3</accession>
<evidence type="ECO:0000256" key="1">
    <source>
        <dbReference type="PROSITE-ProRule" id="PRU00339"/>
    </source>
</evidence>
<dbReference type="Gene3D" id="3.40.50.10070">
    <property type="entry name" value="TolB, N-terminal domain"/>
    <property type="match status" value="1"/>
</dbReference>
<dbReference type="PROSITE" id="PS50125">
    <property type="entry name" value="GUANYLATE_CYCLASE_2"/>
    <property type="match status" value="1"/>
</dbReference>
<proteinExistence type="predicted"/>
<dbReference type="CDD" id="cd07302">
    <property type="entry name" value="CHD"/>
    <property type="match status" value="1"/>
</dbReference>
<dbReference type="Pfam" id="PF13181">
    <property type="entry name" value="TPR_8"/>
    <property type="match status" value="1"/>
</dbReference>
<keyword evidence="4" id="KW-1185">Reference proteome</keyword>
<organism evidence="3 4">
    <name type="scientific">Mesorhizobium delmotii</name>
    <dbReference type="NCBI Taxonomy" id="1631247"/>
    <lineage>
        <taxon>Bacteria</taxon>
        <taxon>Pseudomonadati</taxon>
        <taxon>Pseudomonadota</taxon>
        <taxon>Alphaproteobacteria</taxon>
        <taxon>Hyphomicrobiales</taxon>
        <taxon>Phyllobacteriaceae</taxon>
        <taxon>Mesorhizobium</taxon>
    </lineage>
</organism>
<dbReference type="GO" id="GO:0004016">
    <property type="term" value="F:adenylate cyclase activity"/>
    <property type="evidence" value="ECO:0007669"/>
    <property type="project" value="UniProtKB-ARBA"/>
</dbReference>
<dbReference type="SUPFAM" id="SSF48452">
    <property type="entry name" value="TPR-like"/>
    <property type="match status" value="1"/>
</dbReference>
<dbReference type="InterPro" id="IPR050697">
    <property type="entry name" value="Adenylyl/Guanylyl_Cyclase_3/4"/>
</dbReference>
<dbReference type="Pfam" id="PF00211">
    <property type="entry name" value="Guanylate_cyc"/>
    <property type="match status" value="1"/>
</dbReference>
<dbReference type="PANTHER" id="PTHR43081">
    <property type="entry name" value="ADENYLATE CYCLASE, TERMINAL-DIFFERENTIATION SPECIFIC-RELATED"/>
    <property type="match status" value="1"/>
</dbReference>
<dbReference type="Gene3D" id="3.30.70.1230">
    <property type="entry name" value="Nucleotide cyclase"/>
    <property type="match status" value="1"/>
</dbReference>
<keyword evidence="1" id="KW-0802">TPR repeat</keyword>
<feature type="domain" description="Guanylate cyclase" evidence="2">
    <location>
        <begin position="11"/>
        <end position="126"/>
    </location>
</feature>
<protein>
    <submittedName>
        <fullName evidence="3">Putative integral membrane protein</fullName>
    </submittedName>
</protein>
<dbReference type="SUPFAM" id="SSF55073">
    <property type="entry name" value="Nucleotide cyclase"/>
    <property type="match status" value="1"/>
</dbReference>
<dbReference type="Proteomes" id="UP000245698">
    <property type="component" value="Unassembled WGS sequence"/>
</dbReference>
<name>A0A2P9AEZ3_9HYPH</name>
<dbReference type="EMBL" id="FUIG01000013">
    <property type="protein sequence ID" value="SJM29699.1"/>
    <property type="molecule type" value="Genomic_DNA"/>
</dbReference>
<dbReference type="PANTHER" id="PTHR43081:SF19">
    <property type="entry name" value="PH-SENSITIVE ADENYLATE CYCLASE RV1264"/>
    <property type="match status" value="1"/>
</dbReference>
<feature type="repeat" description="TPR" evidence="1">
    <location>
        <begin position="418"/>
        <end position="451"/>
    </location>
</feature>